<organism evidence="6 7">
    <name type="scientific">Momordica charantia</name>
    <name type="common">Bitter gourd</name>
    <name type="synonym">Balsam pear</name>
    <dbReference type="NCBI Taxonomy" id="3673"/>
    <lineage>
        <taxon>Eukaryota</taxon>
        <taxon>Viridiplantae</taxon>
        <taxon>Streptophyta</taxon>
        <taxon>Embryophyta</taxon>
        <taxon>Tracheophyta</taxon>
        <taxon>Spermatophyta</taxon>
        <taxon>Magnoliopsida</taxon>
        <taxon>eudicotyledons</taxon>
        <taxon>Gunneridae</taxon>
        <taxon>Pentapetalae</taxon>
        <taxon>rosids</taxon>
        <taxon>fabids</taxon>
        <taxon>Cucurbitales</taxon>
        <taxon>Cucurbitaceae</taxon>
        <taxon>Momordiceae</taxon>
        <taxon>Momordica</taxon>
    </lineage>
</organism>
<dbReference type="PROSITE" id="PS00375">
    <property type="entry name" value="UDPGT"/>
    <property type="match status" value="1"/>
</dbReference>
<evidence type="ECO:0000313" key="6">
    <source>
        <dbReference type="Proteomes" id="UP000504603"/>
    </source>
</evidence>
<evidence type="ECO:0000256" key="4">
    <source>
        <dbReference type="RuleBase" id="RU003718"/>
    </source>
</evidence>
<dbReference type="AlphaFoldDB" id="A0A6J1CJG0"/>
<reference evidence="7" key="1">
    <citation type="submission" date="2025-08" db="UniProtKB">
        <authorList>
            <consortium name="RefSeq"/>
        </authorList>
    </citation>
    <scope>IDENTIFICATION</scope>
    <source>
        <strain evidence="7">OHB3-1</strain>
    </source>
</reference>
<sequence length="481" mass="53949">MSPKPHAVCIPLPGQSHINAMFSVAKLLHQRGFHITFVNTQYNHRRIIRSRGPNSLDGLPDFQFRTIPDGPTESCDNDIDDPLDIPSLCISVSEYFLAPFCSMLSQLDDASSRVNGIPPISCIVADGCMSFSIQAGAEFNVPVVHLWPISPCSLLGFMHFGELVERGTTPFKDESYLVDGQLETTIDWILGMDKIRLKDLPSFIRTTDPNDILLNFFIQETERTQKASAIILNTFEALDQKVLDALSCMLPPIYTIGPLHLFARKIKDDSLDAIATNIWEERTCECIEWLNLREPNSVIYVNFGSLAVVTPRCLVELAWGLANSGRPFLWIIRPDLVRSESGILPFEFLERTKARGMIASWCAQEEVLKHPSIGVFLTHGGWNSTMESICAGVPMISWPYFGDQQTTCRYCCVEWGVAMELESDVKRDEVESCIGELMGGKKGEDMKRKVMELKSKAEESHNSGGSSHHNFEKLIIEILEQ</sequence>
<dbReference type="GO" id="GO:0080044">
    <property type="term" value="F:quercetin 7-O-glucosyltransferase activity"/>
    <property type="evidence" value="ECO:0007669"/>
    <property type="project" value="TreeGrafter"/>
</dbReference>
<dbReference type="FunFam" id="3.40.50.2000:FF:000027">
    <property type="entry name" value="Glycosyltransferase"/>
    <property type="match status" value="1"/>
</dbReference>
<accession>A0A6J1CJG0</accession>
<gene>
    <name evidence="7" type="primary">LOC111012170</name>
</gene>
<proteinExistence type="inferred from homology"/>
<dbReference type="GeneID" id="111012170"/>
<dbReference type="InterPro" id="IPR002213">
    <property type="entry name" value="UDP_glucos_trans"/>
</dbReference>
<dbReference type="Pfam" id="PF00201">
    <property type="entry name" value="UDPGT"/>
    <property type="match status" value="1"/>
</dbReference>
<evidence type="ECO:0000256" key="1">
    <source>
        <dbReference type="ARBA" id="ARBA00004721"/>
    </source>
</evidence>
<dbReference type="Proteomes" id="UP000504603">
    <property type="component" value="Unplaced"/>
</dbReference>
<protein>
    <recommendedName>
        <fullName evidence="5">Glycosyltransferase</fullName>
        <ecNumber evidence="5">2.4.1.-</ecNumber>
    </recommendedName>
</protein>
<dbReference type="OrthoDB" id="5835829at2759"/>
<evidence type="ECO:0000313" key="7">
    <source>
        <dbReference type="RefSeq" id="XP_022141915.1"/>
    </source>
</evidence>
<dbReference type="Gene3D" id="3.40.50.2000">
    <property type="entry name" value="Glycogen Phosphorylase B"/>
    <property type="match status" value="2"/>
</dbReference>
<evidence type="ECO:0000256" key="3">
    <source>
        <dbReference type="ARBA" id="ARBA00022679"/>
    </source>
</evidence>
<dbReference type="PANTHER" id="PTHR11926">
    <property type="entry name" value="GLUCOSYL/GLUCURONOSYL TRANSFERASES"/>
    <property type="match status" value="1"/>
</dbReference>
<comment type="pathway">
    <text evidence="1">Secondary metabolite biosynthesis; terpenoid biosynthesis.</text>
</comment>
<dbReference type="KEGG" id="mcha:111012170"/>
<dbReference type="PANTHER" id="PTHR11926:SF1498">
    <property type="entry name" value="GLYCOSYLTRANSFERASE"/>
    <property type="match status" value="1"/>
</dbReference>
<dbReference type="EC" id="2.4.1.-" evidence="5"/>
<dbReference type="CDD" id="cd03784">
    <property type="entry name" value="GT1_Gtf-like"/>
    <property type="match status" value="1"/>
</dbReference>
<evidence type="ECO:0000256" key="2">
    <source>
        <dbReference type="ARBA" id="ARBA00009995"/>
    </source>
</evidence>
<keyword evidence="6" id="KW-1185">Reference proteome</keyword>
<dbReference type="GO" id="GO:0080043">
    <property type="term" value="F:quercetin 3-O-glucosyltransferase activity"/>
    <property type="evidence" value="ECO:0007669"/>
    <property type="project" value="TreeGrafter"/>
</dbReference>
<dbReference type="RefSeq" id="XP_022141915.1">
    <property type="nucleotide sequence ID" value="XM_022286223.1"/>
</dbReference>
<evidence type="ECO:0000256" key="5">
    <source>
        <dbReference type="RuleBase" id="RU362057"/>
    </source>
</evidence>
<dbReference type="InterPro" id="IPR035595">
    <property type="entry name" value="UDP_glycos_trans_CS"/>
</dbReference>
<keyword evidence="4" id="KW-0328">Glycosyltransferase</keyword>
<dbReference type="FunFam" id="3.40.50.2000:FF:000055">
    <property type="entry name" value="Glycosyltransferase"/>
    <property type="match status" value="1"/>
</dbReference>
<name>A0A6J1CJG0_MOMCH</name>
<dbReference type="SUPFAM" id="SSF53756">
    <property type="entry name" value="UDP-Glycosyltransferase/glycogen phosphorylase"/>
    <property type="match status" value="1"/>
</dbReference>
<comment type="similarity">
    <text evidence="2 4">Belongs to the UDP-glycosyltransferase family.</text>
</comment>
<keyword evidence="3 4" id="KW-0808">Transferase</keyword>